<dbReference type="GO" id="GO:0016709">
    <property type="term" value="F:oxidoreductase activity, acting on paired donors, with incorporation or reduction of molecular oxygen, NAD(P)H as one donor, and incorporation of one atom of oxygen"/>
    <property type="evidence" value="ECO:0007669"/>
    <property type="project" value="UniProtKB-ARBA"/>
</dbReference>
<dbReference type="GeneID" id="81423800"/>
<dbReference type="Proteomes" id="UP001149163">
    <property type="component" value="Unassembled WGS sequence"/>
</dbReference>
<gene>
    <name evidence="5" type="ORF">N7482_002499</name>
</gene>
<dbReference type="OrthoDB" id="2690153at2759"/>
<keyword evidence="6" id="KW-1185">Reference proteome</keyword>
<dbReference type="PRINTS" id="PR00420">
    <property type="entry name" value="RNGMNOXGNASE"/>
</dbReference>
<dbReference type="Pfam" id="PF01494">
    <property type="entry name" value="FAD_binding_3"/>
    <property type="match status" value="1"/>
</dbReference>
<dbReference type="InterPro" id="IPR002938">
    <property type="entry name" value="FAD-bd"/>
</dbReference>
<dbReference type="GO" id="GO:0071949">
    <property type="term" value="F:FAD binding"/>
    <property type="evidence" value="ECO:0007669"/>
    <property type="project" value="InterPro"/>
</dbReference>
<dbReference type="PANTHER" id="PTHR43004:SF6">
    <property type="entry name" value="FAD_NAD(P)-BINDING OXIDOREDUCTASE FAMILY PROTEIN"/>
    <property type="match status" value="1"/>
</dbReference>
<organism evidence="5 6">
    <name type="scientific">Penicillium canariense</name>
    <dbReference type="NCBI Taxonomy" id="189055"/>
    <lineage>
        <taxon>Eukaryota</taxon>
        <taxon>Fungi</taxon>
        <taxon>Dikarya</taxon>
        <taxon>Ascomycota</taxon>
        <taxon>Pezizomycotina</taxon>
        <taxon>Eurotiomycetes</taxon>
        <taxon>Eurotiomycetidae</taxon>
        <taxon>Eurotiales</taxon>
        <taxon>Aspergillaceae</taxon>
        <taxon>Penicillium</taxon>
    </lineage>
</organism>
<reference evidence="5" key="2">
    <citation type="journal article" date="2023" name="IMA Fungus">
        <title>Comparative genomic study of the Penicillium genus elucidates a diverse pangenome and 15 lateral gene transfer events.</title>
        <authorList>
            <person name="Petersen C."/>
            <person name="Sorensen T."/>
            <person name="Nielsen M.R."/>
            <person name="Sondergaard T.E."/>
            <person name="Sorensen J.L."/>
            <person name="Fitzpatrick D.A."/>
            <person name="Frisvad J.C."/>
            <person name="Nielsen K.L."/>
        </authorList>
    </citation>
    <scope>NUCLEOTIDE SEQUENCE</scope>
    <source>
        <strain evidence="5">IBT 26290</strain>
    </source>
</reference>
<name>A0A9W9IHR6_9EURO</name>
<dbReference type="InterPro" id="IPR036188">
    <property type="entry name" value="FAD/NAD-bd_sf"/>
</dbReference>
<dbReference type="Gene3D" id="3.30.9.10">
    <property type="entry name" value="D-Amino Acid Oxidase, subunit A, domain 2"/>
    <property type="match status" value="1"/>
</dbReference>
<dbReference type="AlphaFoldDB" id="A0A9W9IHR6"/>
<evidence type="ECO:0000256" key="2">
    <source>
        <dbReference type="ARBA" id="ARBA00022827"/>
    </source>
</evidence>
<reference evidence="5" key="1">
    <citation type="submission" date="2022-11" db="EMBL/GenBank/DDBJ databases">
        <authorList>
            <person name="Petersen C."/>
        </authorList>
    </citation>
    <scope>NUCLEOTIDE SEQUENCE</scope>
    <source>
        <strain evidence="5">IBT 26290</strain>
    </source>
</reference>
<dbReference type="InterPro" id="IPR050641">
    <property type="entry name" value="RIFMO-like"/>
</dbReference>
<dbReference type="PANTHER" id="PTHR43004">
    <property type="entry name" value="TRK SYSTEM POTASSIUM UPTAKE PROTEIN"/>
    <property type="match status" value="1"/>
</dbReference>
<dbReference type="RefSeq" id="XP_056548230.1">
    <property type="nucleotide sequence ID" value="XM_056684624.1"/>
</dbReference>
<feature type="domain" description="FAD-binding" evidence="4">
    <location>
        <begin position="2"/>
        <end position="245"/>
    </location>
</feature>
<dbReference type="SUPFAM" id="SSF51905">
    <property type="entry name" value="FAD/NAD(P)-binding domain"/>
    <property type="match status" value="1"/>
</dbReference>
<keyword evidence="1" id="KW-0285">Flavoprotein</keyword>
<sequence>MIHNIPQPVLEEEFTKLVEQDSNMILRKGFSIHAVRQGENEVVATVKEARSGNFHDIIARHLIACDGHKSKVREILNIPSEGEASNQVMMTIHFNANLRPVVGERVGMLFWIMDPLAVGVIIGYDLSGTQVHISQMDISKRPLEWWTEEMCRAIIRTAIGQDVPFDILSFRPWIFRRQIATTFQKGNVFLAGDAAHSFPPTGGLGLNCGLADVHNLAYKVALVHQNAAGPSILSTYTSERRSIADVYSKQSVKNGKQILALVQSLNTEGVEDITQARQNLTEALKNPKQRQKVDQEIEGQKEHFDNSKRLLMPHITVQFSRGARVPHAWISFTGSNRQGASKLRQKPIDVSYVTELTAVQVNRCQWSTLDLCNPNAFTLILGEQESRENPRTSKVQTRFQTINIQLNVWRLGIDFDVVDQPWFASEIHRGGLLVRPDQHIIMRISHSTSRDKIISFLDSHIGI</sequence>
<evidence type="ECO:0000313" key="6">
    <source>
        <dbReference type="Proteomes" id="UP001149163"/>
    </source>
</evidence>
<dbReference type="EMBL" id="JAPQKN010000001">
    <property type="protein sequence ID" value="KAJ5176622.1"/>
    <property type="molecule type" value="Genomic_DNA"/>
</dbReference>
<dbReference type="GO" id="GO:0005739">
    <property type="term" value="C:mitochondrion"/>
    <property type="evidence" value="ECO:0007669"/>
    <property type="project" value="TreeGrafter"/>
</dbReference>
<evidence type="ECO:0000313" key="5">
    <source>
        <dbReference type="EMBL" id="KAJ5176622.1"/>
    </source>
</evidence>
<keyword evidence="2" id="KW-0274">FAD</keyword>
<dbReference type="GO" id="GO:0006744">
    <property type="term" value="P:ubiquinone biosynthetic process"/>
    <property type="evidence" value="ECO:0007669"/>
    <property type="project" value="TreeGrafter"/>
</dbReference>
<evidence type="ECO:0000256" key="1">
    <source>
        <dbReference type="ARBA" id="ARBA00022630"/>
    </source>
</evidence>
<keyword evidence="5" id="KW-0503">Monooxygenase</keyword>
<keyword evidence="3" id="KW-0560">Oxidoreductase</keyword>
<dbReference type="Gene3D" id="3.40.30.120">
    <property type="match status" value="1"/>
</dbReference>
<evidence type="ECO:0000259" key="4">
    <source>
        <dbReference type="Pfam" id="PF01494"/>
    </source>
</evidence>
<comment type="caution">
    <text evidence="5">The sequence shown here is derived from an EMBL/GenBank/DDBJ whole genome shotgun (WGS) entry which is preliminary data.</text>
</comment>
<protein>
    <submittedName>
        <fullName evidence="5">Monooxygenase FAD-binding</fullName>
    </submittedName>
</protein>
<accession>A0A9W9IHR6</accession>
<proteinExistence type="predicted"/>
<dbReference type="Gene3D" id="3.50.50.60">
    <property type="entry name" value="FAD/NAD(P)-binding domain"/>
    <property type="match status" value="1"/>
</dbReference>
<evidence type="ECO:0000256" key="3">
    <source>
        <dbReference type="ARBA" id="ARBA00023002"/>
    </source>
</evidence>